<accession>A0ACC1NZ86</accession>
<keyword evidence="2" id="KW-1185">Reference proteome</keyword>
<dbReference type="EMBL" id="JANJQO010000016">
    <property type="protein sequence ID" value="KAJ2983801.1"/>
    <property type="molecule type" value="Genomic_DNA"/>
</dbReference>
<protein>
    <submittedName>
        <fullName evidence="1">Uncharacterized protein</fullName>
    </submittedName>
</protein>
<comment type="caution">
    <text evidence="1">The sequence shown here is derived from an EMBL/GenBank/DDBJ whole genome shotgun (WGS) entry which is preliminary data.</text>
</comment>
<evidence type="ECO:0000313" key="2">
    <source>
        <dbReference type="Proteomes" id="UP001143910"/>
    </source>
</evidence>
<dbReference type="Proteomes" id="UP001143910">
    <property type="component" value="Unassembled WGS sequence"/>
</dbReference>
<evidence type="ECO:0000313" key="1">
    <source>
        <dbReference type="EMBL" id="KAJ2983801.1"/>
    </source>
</evidence>
<sequence>MAAPYSQQLKTLGTVLTGYPIKDSISDELADQLTLWLRRATCFTDSKQYDHLLQQSAMMLPPIPVLKDYGLSETHGFLPTEPPLPKLPDPRYEAWETIVANLSTWIRSADLHRAIDRLPVLGTDGLKRAAEWRRAYCLLCFMMQGYVWAGDRPRDRVPSQIVIPLLSVSDHLNIIPAPTYAALCLWNYAPVRNGSIGDLETIVALNTFTGSTDESWFYSVSVAIEFHGAPILGLGLRAVDAARHDDSITIASCLDEFADRLAHLTNLLVRIYEGCNPSIFYHKIRPFLAGSKNMAESGLPSGVMYEDGSGSEPYRQYSGGSNAQSSLIQFFDVVLGIEHSPTRISGSSQEAKSNFIHNMRRYMPTHHASFLRDVEAVANIRDYVGKNMDDRKLRLAYDACVARLHDFRSKHIGIVTRYIIIPSARLRPKKYSPTEFGGPNVAVPPNQQEIQGQRGTGGTLFLPFLKQARDETCVPVPQYAKRRQPASKELESVRENMTSE</sequence>
<proteinExistence type="predicted"/>
<gene>
    <name evidence="1" type="ORF">NQ176_g425</name>
</gene>
<reference evidence="1" key="1">
    <citation type="submission" date="2022-08" db="EMBL/GenBank/DDBJ databases">
        <title>Genome Sequence of Lecanicillium fungicola.</title>
        <authorList>
            <person name="Buettner E."/>
        </authorList>
    </citation>
    <scope>NUCLEOTIDE SEQUENCE</scope>
    <source>
        <strain evidence="1">Babe33</strain>
    </source>
</reference>
<organism evidence="1 2">
    <name type="scientific">Zarea fungicola</name>
    <dbReference type="NCBI Taxonomy" id="93591"/>
    <lineage>
        <taxon>Eukaryota</taxon>
        <taxon>Fungi</taxon>
        <taxon>Dikarya</taxon>
        <taxon>Ascomycota</taxon>
        <taxon>Pezizomycotina</taxon>
        <taxon>Sordariomycetes</taxon>
        <taxon>Hypocreomycetidae</taxon>
        <taxon>Hypocreales</taxon>
        <taxon>Cordycipitaceae</taxon>
        <taxon>Zarea</taxon>
    </lineage>
</organism>
<name>A0ACC1NZ86_9HYPO</name>